<name>A0A6P2C4M8_9ACTN</name>
<evidence type="ECO:0000313" key="4">
    <source>
        <dbReference type="EMBL" id="TVZ05455.1"/>
    </source>
</evidence>
<dbReference type="EMBL" id="RPFW01000002">
    <property type="protein sequence ID" value="TVZ05455.1"/>
    <property type="molecule type" value="Genomic_DNA"/>
</dbReference>
<sequence length="321" mass="33893">MLVRNRLLLIGAVMAAAIGMSTGPAVSSPAATSLASTAQGPCGSATAPGGYKHVIWIWMENHGYRDIIGNAKQAPYINSLAAACGVATDYHVTTHPSLPNYLAATSGLPQPDLPVLSYLDCTVSAVCHTSAASIFGQGETWKSYEESMPSNCDKSNSGEYSVRHNPAVYYTRLSGCASRDVPYRQLAADLAAGALPAFSFITPNLIDDMHDGTIAQGDTWLARHLPGILNSKEYRAGTTAVFITWDEGSGGYPAEDCDDTTSTDGSCRVPTIVISPSIPAGARSGKFFGHYSLLATTEQLLRLPRLRSASSAPTMTAAFHL</sequence>
<dbReference type="PANTHER" id="PTHR31956">
    <property type="entry name" value="NON-SPECIFIC PHOSPHOLIPASE C4-RELATED"/>
    <property type="match status" value="1"/>
</dbReference>
<keyword evidence="2" id="KW-0843">Virulence</keyword>
<evidence type="ECO:0000256" key="1">
    <source>
        <dbReference type="ARBA" id="ARBA00022801"/>
    </source>
</evidence>
<dbReference type="InterPro" id="IPR007312">
    <property type="entry name" value="Phosphoesterase"/>
</dbReference>
<dbReference type="PANTHER" id="PTHR31956:SF8">
    <property type="entry name" value="ACID PHOSPHATASE PHOA (AFU_ORTHOLOGUE AFUA_1G03570)"/>
    <property type="match status" value="1"/>
</dbReference>
<dbReference type="Proteomes" id="UP000460272">
    <property type="component" value="Unassembled WGS sequence"/>
</dbReference>
<dbReference type="Pfam" id="PF04185">
    <property type="entry name" value="Phosphoesterase"/>
    <property type="match status" value="1"/>
</dbReference>
<comment type="caution">
    <text evidence="4">The sequence shown here is derived from an EMBL/GenBank/DDBJ whole genome shotgun (WGS) entry which is preliminary data.</text>
</comment>
<dbReference type="GO" id="GO:0009395">
    <property type="term" value="P:phospholipid catabolic process"/>
    <property type="evidence" value="ECO:0007669"/>
    <property type="project" value="TreeGrafter"/>
</dbReference>
<evidence type="ECO:0000256" key="2">
    <source>
        <dbReference type="ARBA" id="ARBA00023026"/>
    </source>
</evidence>
<keyword evidence="3" id="KW-0732">Signal</keyword>
<feature type="signal peptide" evidence="3">
    <location>
        <begin position="1"/>
        <end position="27"/>
    </location>
</feature>
<dbReference type="OrthoDB" id="345880at2"/>
<dbReference type="SUPFAM" id="SSF53649">
    <property type="entry name" value="Alkaline phosphatase-like"/>
    <property type="match status" value="1"/>
</dbReference>
<dbReference type="Gene3D" id="3.40.720.10">
    <property type="entry name" value="Alkaline Phosphatase, subunit A"/>
    <property type="match status" value="1"/>
</dbReference>
<gene>
    <name evidence="4" type="ORF">EAS64_12980</name>
</gene>
<reference evidence="4 5" key="1">
    <citation type="submission" date="2018-11" db="EMBL/GenBank/DDBJ databases">
        <title>Trebonia kvetii gen.nov., sp.nov., a novel acidophilic actinobacterium, and proposal of the new actinobacterial family Treboniaceae fam. nov.</title>
        <authorList>
            <person name="Rapoport D."/>
            <person name="Sagova-Mareckova M."/>
            <person name="Sedlacek I."/>
            <person name="Provaznik J."/>
            <person name="Kralova S."/>
            <person name="Pavlinic D."/>
            <person name="Benes V."/>
            <person name="Kopecky J."/>
        </authorList>
    </citation>
    <scope>NUCLEOTIDE SEQUENCE [LARGE SCALE GENOMIC DNA]</scope>
    <source>
        <strain evidence="4 5">15Tr583</strain>
    </source>
</reference>
<accession>A0A6P2C4M8</accession>
<feature type="chain" id="PRO_5038722263" description="Phosphoesterase" evidence="3">
    <location>
        <begin position="28"/>
        <end position="321"/>
    </location>
</feature>
<evidence type="ECO:0000313" key="5">
    <source>
        <dbReference type="Proteomes" id="UP000460272"/>
    </source>
</evidence>
<protein>
    <recommendedName>
        <fullName evidence="6">Phosphoesterase</fullName>
    </recommendedName>
</protein>
<evidence type="ECO:0008006" key="6">
    <source>
        <dbReference type="Google" id="ProtNLM"/>
    </source>
</evidence>
<dbReference type="InterPro" id="IPR017850">
    <property type="entry name" value="Alkaline_phosphatase_core_sf"/>
</dbReference>
<dbReference type="AlphaFoldDB" id="A0A6P2C4M8"/>
<organism evidence="4 5">
    <name type="scientific">Trebonia kvetii</name>
    <dbReference type="NCBI Taxonomy" id="2480626"/>
    <lineage>
        <taxon>Bacteria</taxon>
        <taxon>Bacillati</taxon>
        <taxon>Actinomycetota</taxon>
        <taxon>Actinomycetes</taxon>
        <taxon>Streptosporangiales</taxon>
        <taxon>Treboniaceae</taxon>
        <taxon>Trebonia</taxon>
    </lineage>
</organism>
<keyword evidence="5" id="KW-1185">Reference proteome</keyword>
<dbReference type="GO" id="GO:0016788">
    <property type="term" value="F:hydrolase activity, acting on ester bonds"/>
    <property type="evidence" value="ECO:0007669"/>
    <property type="project" value="InterPro"/>
</dbReference>
<evidence type="ECO:0000256" key="3">
    <source>
        <dbReference type="SAM" id="SignalP"/>
    </source>
</evidence>
<keyword evidence="1" id="KW-0378">Hydrolase</keyword>
<proteinExistence type="predicted"/>